<proteinExistence type="predicted"/>
<comment type="caution">
    <text evidence="2">The sequence shown here is derived from an EMBL/GenBank/DDBJ whole genome shotgun (WGS) entry which is preliminary data.</text>
</comment>
<feature type="region of interest" description="Disordered" evidence="1">
    <location>
        <begin position="1"/>
        <end position="86"/>
    </location>
</feature>
<gene>
    <name evidence="2" type="ORF">GCM10011578_033870</name>
</gene>
<evidence type="ECO:0000313" key="2">
    <source>
        <dbReference type="EMBL" id="GGN08873.1"/>
    </source>
</evidence>
<evidence type="ECO:0000256" key="1">
    <source>
        <dbReference type="SAM" id="MobiDB-lite"/>
    </source>
</evidence>
<accession>A0A918CRI3</accession>
<reference evidence="2" key="2">
    <citation type="submission" date="2020-09" db="EMBL/GenBank/DDBJ databases">
        <authorList>
            <person name="Sun Q."/>
            <person name="Zhou Y."/>
        </authorList>
    </citation>
    <scope>NUCLEOTIDE SEQUENCE</scope>
    <source>
        <strain evidence="2">CGMCC 4.7110</strain>
    </source>
</reference>
<sequence>MPLGGRPWQHGVEPPGARGFACGTEPVDARADPHGTHPYDARPSAGGTEPPGTRPTPHGIESVETRRDGSGAESRGRRVGSRRGGVRVIGRTLGELGLGEAPRDHPLDYPGVWPADSGLLDGDRLLPLERLVHDDGRVPVLAVGSNASPAQLQHKMAEFDVSGPIPMVRARVTGLDVGVSAHVSRLGYVSASPVASPSSVRELFVLWLDGRQLEVIDASEGVPLPNGNFGRAWLPAPDVRVTLADGTALPGVHAYVNRHGVLHDGTGAPRRHPGERALLTELLAESAELRELFGVTPEQFCARARAESALCRRGTRLFAERKWAVASGLEQYVRAQQTGSPGSGSSSVPPLM</sequence>
<dbReference type="Proteomes" id="UP000653411">
    <property type="component" value="Unassembled WGS sequence"/>
</dbReference>
<keyword evidence="3" id="KW-1185">Reference proteome</keyword>
<dbReference type="EMBL" id="BMML01000007">
    <property type="protein sequence ID" value="GGN08873.1"/>
    <property type="molecule type" value="Genomic_DNA"/>
</dbReference>
<reference evidence="2" key="1">
    <citation type="journal article" date="2014" name="Int. J. Syst. Evol. Microbiol.">
        <title>Complete genome sequence of Corynebacterium casei LMG S-19264T (=DSM 44701T), isolated from a smear-ripened cheese.</title>
        <authorList>
            <consortium name="US DOE Joint Genome Institute (JGI-PGF)"/>
            <person name="Walter F."/>
            <person name="Albersmeier A."/>
            <person name="Kalinowski J."/>
            <person name="Ruckert C."/>
        </authorList>
    </citation>
    <scope>NUCLEOTIDE SEQUENCE</scope>
    <source>
        <strain evidence="2">CGMCC 4.7110</strain>
    </source>
</reference>
<feature type="compositionally biased region" description="Basic and acidic residues" evidence="1">
    <location>
        <begin position="27"/>
        <end position="40"/>
    </location>
</feature>
<name>A0A918CRI3_9ACTN</name>
<protein>
    <submittedName>
        <fullName evidence="2">Uncharacterized protein</fullName>
    </submittedName>
</protein>
<dbReference type="AlphaFoldDB" id="A0A918CRI3"/>
<evidence type="ECO:0000313" key="3">
    <source>
        <dbReference type="Proteomes" id="UP000653411"/>
    </source>
</evidence>
<feature type="compositionally biased region" description="Low complexity" evidence="1">
    <location>
        <begin position="46"/>
        <end position="59"/>
    </location>
</feature>
<feature type="compositionally biased region" description="Basic and acidic residues" evidence="1">
    <location>
        <begin position="61"/>
        <end position="76"/>
    </location>
</feature>
<organism evidence="2 3">
    <name type="scientific">Streptomyces fuscichromogenes</name>
    <dbReference type="NCBI Taxonomy" id="1324013"/>
    <lineage>
        <taxon>Bacteria</taxon>
        <taxon>Bacillati</taxon>
        <taxon>Actinomycetota</taxon>
        <taxon>Actinomycetes</taxon>
        <taxon>Kitasatosporales</taxon>
        <taxon>Streptomycetaceae</taxon>
        <taxon>Streptomyces</taxon>
    </lineage>
</organism>